<feature type="compositionally biased region" description="Low complexity" evidence="7">
    <location>
        <begin position="37"/>
        <end position="49"/>
    </location>
</feature>
<dbReference type="InterPro" id="IPR007630">
    <property type="entry name" value="RNA_pol_sigma70_r4"/>
</dbReference>
<dbReference type="CDD" id="cd06171">
    <property type="entry name" value="Sigma70_r4"/>
    <property type="match status" value="1"/>
</dbReference>
<dbReference type="EMBL" id="FNLO01000017">
    <property type="protein sequence ID" value="SDV51427.1"/>
    <property type="molecule type" value="Genomic_DNA"/>
</dbReference>
<dbReference type="SUPFAM" id="SSF88659">
    <property type="entry name" value="Sigma3 and sigma4 domains of RNA polymerase sigma factors"/>
    <property type="match status" value="2"/>
</dbReference>
<dbReference type="AlphaFoldDB" id="A0A1H2PWT8"/>
<comment type="caution">
    <text evidence="6">Lacks conserved residue(s) required for the propagation of feature annotation.</text>
</comment>
<dbReference type="GO" id="GO:0016987">
    <property type="term" value="F:sigma factor activity"/>
    <property type="evidence" value="ECO:0007669"/>
    <property type="project" value="UniProtKB-UniRule"/>
</dbReference>
<dbReference type="GO" id="GO:0003677">
    <property type="term" value="F:DNA binding"/>
    <property type="evidence" value="ECO:0007669"/>
    <property type="project" value="UniProtKB-UniRule"/>
</dbReference>
<dbReference type="SUPFAM" id="SSF88946">
    <property type="entry name" value="Sigma2 domain of RNA polymerase sigma factors"/>
    <property type="match status" value="1"/>
</dbReference>
<dbReference type="HAMAP" id="MF_00959">
    <property type="entry name" value="Sigma70_RpoS"/>
    <property type="match status" value="1"/>
</dbReference>
<feature type="region of interest" description="Disordered" evidence="7">
    <location>
        <begin position="1"/>
        <end position="135"/>
    </location>
</feature>
<evidence type="ECO:0000256" key="1">
    <source>
        <dbReference type="ARBA" id="ARBA00022490"/>
    </source>
</evidence>
<dbReference type="Pfam" id="PF04539">
    <property type="entry name" value="Sigma70_r3"/>
    <property type="match status" value="1"/>
</dbReference>
<name>A0A1H2PWT8_9BURK</name>
<dbReference type="InterPro" id="IPR007624">
    <property type="entry name" value="RNA_pol_sigma70_r3"/>
</dbReference>
<dbReference type="InterPro" id="IPR014284">
    <property type="entry name" value="RNA_pol_sigma-70_dom"/>
</dbReference>
<dbReference type="Gene3D" id="1.10.601.10">
    <property type="entry name" value="RNA Polymerase Primary Sigma Factor"/>
    <property type="match status" value="1"/>
</dbReference>
<evidence type="ECO:0000256" key="6">
    <source>
        <dbReference type="HAMAP-Rule" id="MF_00959"/>
    </source>
</evidence>
<dbReference type="Gene3D" id="1.10.10.10">
    <property type="entry name" value="Winged helix-like DNA-binding domain superfamily/Winged helix DNA-binding domain"/>
    <property type="match status" value="2"/>
</dbReference>
<dbReference type="Pfam" id="PF00140">
    <property type="entry name" value="Sigma70_r1_2"/>
    <property type="match status" value="1"/>
</dbReference>
<evidence type="ECO:0000259" key="8">
    <source>
        <dbReference type="PROSITE" id="PS00716"/>
    </source>
</evidence>
<feature type="region of interest" description="Sigma-70 factor domain-2" evidence="6">
    <location>
        <begin position="188"/>
        <end position="258"/>
    </location>
</feature>
<keyword evidence="10" id="KW-1185">Reference proteome</keyword>
<evidence type="ECO:0000256" key="4">
    <source>
        <dbReference type="ARBA" id="ARBA00023125"/>
    </source>
</evidence>
<comment type="similarity">
    <text evidence="6">Belongs to the sigma-70 factor family. RpoS subfamily.</text>
</comment>
<dbReference type="InterPro" id="IPR012761">
    <property type="entry name" value="RNA_pol_sigma_RpoS"/>
</dbReference>
<comment type="function">
    <text evidence="6">Sigma factors are initiation factors that promote the attachment of RNA polymerase to specific initiation sites and are then released. This sigma factor is the master transcriptional regulator of the stationary phase and the general stress response.</text>
</comment>
<protein>
    <recommendedName>
        <fullName evidence="6">RNA polymerase sigma factor RpoS</fullName>
    </recommendedName>
    <alternativeName>
        <fullName evidence="6">Sigma S</fullName>
    </alternativeName>
    <alternativeName>
        <fullName evidence="6">Sigma-38</fullName>
    </alternativeName>
</protein>
<feature type="region of interest" description="Sigma-70 factor domain-1" evidence="6">
    <location>
        <begin position="150"/>
        <end position="183"/>
    </location>
</feature>
<evidence type="ECO:0000256" key="5">
    <source>
        <dbReference type="ARBA" id="ARBA00023163"/>
    </source>
</evidence>
<comment type="subunit">
    <text evidence="6">Interacts with the RNA polymerase core enzyme.</text>
</comment>
<feature type="compositionally biased region" description="Basic and acidic residues" evidence="7">
    <location>
        <begin position="62"/>
        <end position="81"/>
    </location>
</feature>
<reference evidence="10" key="1">
    <citation type="submission" date="2016-09" db="EMBL/GenBank/DDBJ databases">
        <authorList>
            <person name="Varghese N."/>
            <person name="Submissions S."/>
        </authorList>
    </citation>
    <scope>NUCLEOTIDE SEQUENCE [LARGE SCALE GENOMIC DNA]</scope>
    <source>
        <strain evidence="10">JS23</strain>
    </source>
</reference>
<accession>A0A1H2PWT8</accession>
<keyword evidence="2 6" id="KW-0805">Transcription regulation</keyword>
<dbReference type="InterPro" id="IPR013325">
    <property type="entry name" value="RNA_pol_sigma_r2"/>
</dbReference>
<keyword evidence="5 6" id="KW-0804">Transcription</keyword>
<dbReference type="STRING" id="1770053.SAMN05216551_11733"/>
<dbReference type="InterPro" id="IPR013324">
    <property type="entry name" value="RNA_pol_sigma_r3/r4-like"/>
</dbReference>
<dbReference type="PANTHER" id="PTHR30603:SF67">
    <property type="entry name" value="RNA POLYMERASE SIGMA FACTOR RPOS"/>
    <property type="match status" value="1"/>
</dbReference>
<dbReference type="NCBIfam" id="TIGR02394">
    <property type="entry name" value="rpoS_proteo"/>
    <property type="match status" value="1"/>
</dbReference>
<dbReference type="PANTHER" id="PTHR30603">
    <property type="entry name" value="RNA POLYMERASE SIGMA FACTOR RPO"/>
    <property type="match status" value="1"/>
</dbReference>
<dbReference type="Pfam" id="PF04545">
    <property type="entry name" value="Sigma70_r4"/>
    <property type="match status" value="1"/>
</dbReference>
<organism evidence="9 10">
    <name type="scientific">Chitinasiproducens palmae</name>
    <dbReference type="NCBI Taxonomy" id="1770053"/>
    <lineage>
        <taxon>Bacteria</taxon>
        <taxon>Pseudomonadati</taxon>
        <taxon>Pseudomonadota</taxon>
        <taxon>Betaproteobacteria</taxon>
        <taxon>Burkholderiales</taxon>
        <taxon>Burkholderiaceae</taxon>
        <taxon>Chitinasiproducens</taxon>
    </lineage>
</organism>
<keyword evidence="3 6" id="KW-0731">Sigma factor</keyword>
<dbReference type="InterPro" id="IPR050239">
    <property type="entry name" value="Sigma-70_RNA_pol_init_factors"/>
</dbReference>
<gene>
    <name evidence="6" type="primary">rpoS</name>
    <name evidence="9" type="ORF">SAMN05216551_11733</name>
</gene>
<dbReference type="InterPro" id="IPR036388">
    <property type="entry name" value="WH-like_DNA-bd_sf"/>
</dbReference>
<evidence type="ECO:0000256" key="3">
    <source>
        <dbReference type="ARBA" id="ARBA00023082"/>
    </source>
</evidence>
<dbReference type="Pfam" id="PF04542">
    <property type="entry name" value="Sigma70_r2"/>
    <property type="match status" value="1"/>
</dbReference>
<feature type="compositionally biased region" description="Low complexity" evidence="7">
    <location>
        <begin position="115"/>
        <end position="124"/>
    </location>
</feature>
<feature type="compositionally biased region" description="Gly residues" evidence="7">
    <location>
        <begin position="105"/>
        <end position="114"/>
    </location>
</feature>
<dbReference type="InterPro" id="IPR009042">
    <property type="entry name" value="RNA_pol_sigma70_r1_2"/>
</dbReference>
<dbReference type="NCBIfam" id="NF004207">
    <property type="entry name" value="PRK05657.1"/>
    <property type="match status" value="1"/>
</dbReference>
<sequence length="424" mass="46059">MQKPKRAPNLSAQAPTDSSAVAARVDVRRRSTGGDGAEPAPGAAASPDAVRPKATKGGGTNDGRDAAKARHDAAKARHDALALDGGETTSSDDAHTVDEVDGSDGSDGSGGSDGSDGAASAGSGETAKRGTEGNDPVEYRALLQSELTADTVQHYLNSISVKPLLTPEEEQHHATLAKQGNFDSRQVMIERNLRLVVSIAKGYTNRGLPLLDVIAEGNLGLMHAIEKFEPERGFRFSTYATWWIRQSVERAIMNQARTVRLPVHVIRELNQVLRAKRHLERSSVDRREASVDDIAHLTGKSVDDIADILALNEHTASLDAPLDIDPGSSLLDMLSDEESLAPEAEVQNREVESLMRLWLSRLSDKHRYVIERRFGLNNNEISTLEQLAAEMALTRERVRQIQQEALVRLKRHFASNGVGKDSVL</sequence>
<dbReference type="RefSeq" id="WP_235838081.1">
    <property type="nucleotide sequence ID" value="NZ_FNLO01000017.1"/>
</dbReference>
<dbReference type="FunFam" id="1.10.601.10:FF:000001">
    <property type="entry name" value="RNA polymerase sigma factor SigA"/>
    <property type="match status" value="1"/>
</dbReference>
<dbReference type="NCBIfam" id="TIGR02937">
    <property type="entry name" value="sigma70-ECF"/>
    <property type="match status" value="1"/>
</dbReference>
<evidence type="ECO:0000313" key="9">
    <source>
        <dbReference type="EMBL" id="SDV51427.1"/>
    </source>
</evidence>
<feature type="domain" description="RNA polymerase sigma-70" evidence="8">
    <location>
        <begin position="383"/>
        <end position="409"/>
    </location>
</feature>
<dbReference type="PRINTS" id="PR00046">
    <property type="entry name" value="SIGMA70FCT"/>
</dbReference>
<feature type="region of interest" description="Sigma-70 factor domain-4" evidence="6">
    <location>
        <begin position="358"/>
        <end position="411"/>
    </location>
</feature>
<dbReference type="GO" id="GO:0005737">
    <property type="term" value="C:cytoplasm"/>
    <property type="evidence" value="ECO:0007669"/>
    <property type="project" value="UniProtKB-SubCell"/>
</dbReference>
<feature type="DNA-binding region" description="H-T-H motif" evidence="6">
    <location>
        <begin position="384"/>
        <end position="403"/>
    </location>
</feature>
<dbReference type="GO" id="GO:0006352">
    <property type="term" value="P:DNA-templated transcription initiation"/>
    <property type="evidence" value="ECO:0007669"/>
    <property type="project" value="UniProtKB-UniRule"/>
</dbReference>
<keyword evidence="1 6" id="KW-0963">Cytoplasm</keyword>
<proteinExistence type="inferred from homology"/>
<dbReference type="InterPro" id="IPR000943">
    <property type="entry name" value="RNA_pol_sigma70"/>
</dbReference>
<evidence type="ECO:0000256" key="2">
    <source>
        <dbReference type="ARBA" id="ARBA00023015"/>
    </source>
</evidence>
<dbReference type="PROSITE" id="PS00716">
    <property type="entry name" value="SIGMA70_2"/>
    <property type="match status" value="1"/>
</dbReference>
<keyword evidence="4 6" id="KW-0238">DNA-binding</keyword>
<comment type="subcellular location">
    <subcellularLocation>
        <location evidence="6">Cytoplasm</location>
    </subcellularLocation>
</comment>
<dbReference type="InterPro" id="IPR007627">
    <property type="entry name" value="RNA_pol_sigma70_r2"/>
</dbReference>
<evidence type="ECO:0000313" key="10">
    <source>
        <dbReference type="Proteomes" id="UP000243719"/>
    </source>
</evidence>
<evidence type="ECO:0000256" key="7">
    <source>
        <dbReference type="SAM" id="MobiDB-lite"/>
    </source>
</evidence>
<dbReference type="Proteomes" id="UP000243719">
    <property type="component" value="Unassembled WGS sequence"/>
</dbReference>